<evidence type="ECO:0000256" key="1">
    <source>
        <dbReference type="SAM" id="Phobius"/>
    </source>
</evidence>
<dbReference type="Proteomes" id="UP000283734">
    <property type="component" value="Unassembled WGS sequence"/>
</dbReference>
<evidence type="ECO:0000313" key="2">
    <source>
        <dbReference type="EMBL" id="RJG16731.1"/>
    </source>
</evidence>
<dbReference type="RefSeq" id="WP_119918302.1">
    <property type="nucleotide sequence ID" value="NZ_QYYA01000004.1"/>
</dbReference>
<sequence length="159" mass="17879">MNESNVLYYAKPWEIFICIVAFLSLVLWMVISVPSVSDENVYSVDDVIVSYRCFSGGKSDYVKFIGASGRKYSVGARKGDCRNSKDKFDFVGKNVTAYFVDGGDEIPIQLDIDGIEGYEGGVTYNLVIMVTLIAASLIFFPFFVFLVARQKKEREQKTQ</sequence>
<dbReference type="EMBL" id="QYYA01000004">
    <property type="protein sequence ID" value="RJG16731.1"/>
    <property type="molecule type" value="Genomic_DNA"/>
</dbReference>
<keyword evidence="1" id="KW-1133">Transmembrane helix</keyword>
<reference evidence="2 3" key="1">
    <citation type="submission" date="2018-09" db="EMBL/GenBank/DDBJ databases">
        <title>Alcanivorax profundi sp. nov., isolated from 1000 m-depth seawater of the Mariana Trench.</title>
        <authorList>
            <person name="Liu J."/>
        </authorList>
    </citation>
    <scope>NUCLEOTIDE SEQUENCE [LARGE SCALE GENOMIC DNA]</scope>
    <source>
        <strain evidence="2 3">MTEO17</strain>
    </source>
</reference>
<accession>A0A418XVG3</accession>
<evidence type="ECO:0000313" key="3">
    <source>
        <dbReference type="Proteomes" id="UP000283734"/>
    </source>
</evidence>
<keyword evidence="1" id="KW-0472">Membrane</keyword>
<name>A0A418XVG3_9GAMM</name>
<organism evidence="2 3">
    <name type="scientific">Alcanivorax profundi</name>
    <dbReference type="NCBI Taxonomy" id="2338368"/>
    <lineage>
        <taxon>Bacteria</taxon>
        <taxon>Pseudomonadati</taxon>
        <taxon>Pseudomonadota</taxon>
        <taxon>Gammaproteobacteria</taxon>
        <taxon>Oceanospirillales</taxon>
        <taxon>Alcanivoracaceae</taxon>
        <taxon>Alcanivorax</taxon>
    </lineage>
</organism>
<keyword evidence="3" id="KW-1185">Reference proteome</keyword>
<proteinExistence type="predicted"/>
<keyword evidence="1" id="KW-0812">Transmembrane</keyword>
<comment type="caution">
    <text evidence="2">The sequence shown here is derived from an EMBL/GenBank/DDBJ whole genome shotgun (WGS) entry which is preliminary data.</text>
</comment>
<protein>
    <submittedName>
        <fullName evidence="2">Uncharacterized protein</fullName>
    </submittedName>
</protein>
<feature type="transmembrane region" description="Helical" evidence="1">
    <location>
        <begin position="126"/>
        <end position="148"/>
    </location>
</feature>
<dbReference type="AlphaFoldDB" id="A0A418XVG3"/>
<gene>
    <name evidence="2" type="ORF">D4A39_12970</name>
</gene>
<feature type="transmembrane region" description="Helical" evidence="1">
    <location>
        <begin position="12"/>
        <end position="31"/>
    </location>
</feature>